<keyword evidence="3" id="KW-1185">Reference proteome</keyword>
<proteinExistence type="predicted"/>
<dbReference type="EMBL" id="JAGMWT010000002">
    <property type="protein sequence ID" value="KAH7135476.1"/>
    <property type="molecule type" value="Genomic_DNA"/>
</dbReference>
<gene>
    <name evidence="2" type="ORF">B0J11DRAFT_518424</name>
</gene>
<reference evidence="2" key="1">
    <citation type="journal article" date="2021" name="Nat. Commun.">
        <title>Genetic determinants of endophytism in the Arabidopsis root mycobiome.</title>
        <authorList>
            <person name="Mesny F."/>
            <person name="Miyauchi S."/>
            <person name="Thiergart T."/>
            <person name="Pickel B."/>
            <person name="Atanasova L."/>
            <person name="Karlsson M."/>
            <person name="Huettel B."/>
            <person name="Barry K.W."/>
            <person name="Haridas S."/>
            <person name="Chen C."/>
            <person name="Bauer D."/>
            <person name="Andreopoulos W."/>
            <person name="Pangilinan J."/>
            <person name="LaButti K."/>
            <person name="Riley R."/>
            <person name="Lipzen A."/>
            <person name="Clum A."/>
            <person name="Drula E."/>
            <person name="Henrissat B."/>
            <person name="Kohler A."/>
            <person name="Grigoriev I.V."/>
            <person name="Martin F.M."/>
            <person name="Hacquard S."/>
        </authorList>
    </citation>
    <scope>NUCLEOTIDE SEQUENCE</scope>
    <source>
        <strain evidence="2">MPI-CAGE-CH-0243</strain>
    </source>
</reference>
<accession>A0A9P9EF85</accession>
<evidence type="ECO:0000256" key="1">
    <source>
        <dbReference type="SAM" id="Phobius"/>
    </source>
</evidence>
<keyword evidence="1" id="KW-0812">Transmembrane</keyword>
<organism evidence="2 3">
    <name type="scientific">Dendryphion nanum</name>
    <dbReference type="NCBI Taxonomy" id="256645"/>
    <lineage>
        <taxon>Eukaryota</taxon>
        <taxon>Fungi</taxon>
        <taxon>Dikarya</taxon>
        <taxon>Ascomycota</taxon>
        <taxon>Pezizomycotina</taxon>
        <taxon>Dothideomycetes</taxon>
        <taxon>Pleosporomycetidae</taxon>
        <taxon>Pleosporales</taxon>
        <taxon>Torulaceae</taxon>
        <taxon>Dendryphion</taxon>
    </lineage>
</organism>
<dbReference type="AlphaFoldDB" id="A0A9P9EF85"/>
<name>A0A9P9EF85_9PLEO</name>
<keyword evidence="1" id="KW-1133">Transmembrane helix</keyword>
<keyword evidence="1" id="KW-0472">Membrane</keyword>
<dbReference type="Proteomes" id="UP000700596">
    <property type="component" value="Unassembled WGS sequence"/>
</dbReference>
<evidence type="ECO:0000313" key="3">
    <source>
        <dbReference type="Proteomes" id="UP000700596"/>
    </source>
</evidence>
<comment type="caution">
    <text evidence="2">The sequence shown here is derived from an EMBL/GenBank/DDBJ whole genome shotgun (WGS) entry which is preliminary data.</text>
</comment>
<protein>
    <submittedName>
        <fullName evidence="2">Uncharacterized protein</fullName>
    </submittedName>
</protein>
<sequence length="81" mass="9250">MATNLEPDECIPSHPLLFATTSLCFSLHFSYAFLKFLHILHVDICVDAIATSLLGSSFLLLLILHHTWRIQERKEKDKRAA</sequence>
<feature type="transmembrane region" description="Helical" evidence="1">
    <location>
        <begin position="40"/>
        <end position="64"/>
    </location>
</feature>
<feature type="transmembrane region" description="Helical" evidence="1">
    <location>
        <begin position="16"/>
        <end position="34"/>
    </location>
</feature>
<evidence type="ECO:0000313" key="2">
    <source>
        <dbReference type="EMBL" id="KAH7135476.1"/>
    </source>
</evidence>